<evidence type="ECO:0000313" key="1">
    <source>
        <dbReference type="EMBL" id="OQN96645.1"/>
    </source>
</evidence>
<dbReference type="Proteomes" id="UP000192596">
    <property type="component" value="Unassembled WGS sequence"/>
</dbReference>
<keyword evidence="2" id="KW-1185">Reference proteome</keyword>
<dbReference type="AlphaFoldDB" id="A0A1V8SBT8"/>
<accession>A0A1V8SBT8</accession>
<sequence>MVATLSQARLDGHETSAPATASASKVCTSLRDLPYDILHQIVRHLAESQIHGGFDCPWLPPKYTYSLMETLHVMRIILKPLRAHEDLYLLGVDAFCCSHAVRMTPTRLALLLFDPAAPRLYGDLFRVVRNLELDLDLYDLKYAEKVLRIGQLRKLFPRLRLIHIRVTWKVLTSQQLVHPFFAELAAFETFGEVSTSLQSVVDQLRHLISSNVGTKIKMHLSQLGFGRVTTITDVSRSSSRDVASAFLEDVAGNETWHVYSI</sequence>
<protein>
    <submittedName>
        <fullName evidence="1">Uncharacterized protein</fullName>
    </submittedName>
</protein>
<evidence type="ECO:0000313" key="2">
    <source>
        <dbReference type="Proteomes" id="UP000192596"/>
    </source>
</evidence>
<organism evidence="1 2">
    <name type="scientific">Cryoendolithus antarcticus</name>
    <dbReference type="NCBI Taxonomy" id="1507870"/>
    <lineage>
        <taxon>Eukaryota</taxon>
        <taxon>Fungi</taxon>
        <taxon>Dikarya</taxon>
        <taxon>Ascomycota</taxon>
        <taxon>Pezizomycotina</taxon>
        <taxon>Dothideomycetes</taxon>
        <taxon>Dothideomycetidae</taxon>
        <taxon>Cladosporiales</taxon>
        <taxon>Cladosporiaceae</taxon>
        <taxon>Cryoendolithus</taxon>
    </lineage>
</organism>
<gene>
    <name evidence="1" type="ORF">B0A48_17285</name>
</gene>
<proteinExistence type="predicted"/>
<reference evidence="2" key="1">
    <citation type="submission" date="2017-03" db="EMBL/GenBank/DDBJ databases">
        <title>Genomes of endolithic fungi from Antarctica.</title>
        <authorList>
            <person name="Coleine C."/>
            <person name="Masonjones S."/>
            <person name="Stajich J.E."/>
        </authorList>
    </citation>
    <scope>NUCLEOTIDE SEQUENCE [LARGE SCALE GENOMIC DNA]</scope>
    <source>
        <strain evidence="2">CCFEE 5527</strain>
    </source>
</reference>
<dbReference type="EMBL" id="NAJO01000063">
    <property type="protein sequence ID" value="OQN96645.1"/>
    <property type="molecule type" value="Genomic_DNA"/>
</dbReference>
<name>A0A1V8SBT8_9PEZI</name>
<dbReference type="InParanoid" id="A0A1V8SBT8"/>
<comment type="caution">
    <text evidence="1">The sequence shown here is derived from an EMBL/GenBank/DDBJ whole genome shotgun (WGS) entry which is preliminary data.</text>
</comment>